<reference evidence="1 2" key="1">
    <citation type="submission" date="2024-02" db="EMBL/GenBank/DDBJ databases">
        <authorList>
            <person name="Chen Y."/>
            <person name="Shah S."/>
            <person name="Dougan E. K."/>
            <person name="Thang M."/>
            <person name="Chan C."/>
        </authorList>
    </citation>
    <scope>NUCLEOTIDE SEQUENCE [LARGE SCALE GENOMIC DNA]</scope>
</reference>
<gene>
    <name evidence="1" type="ORF">CCMP2556_LOCUS28528</name>
</gene>
<keyword evidence="2" id="KW-1185">Reference proteome</keyword>
<dbReference type="Proteomes" id="UP001642484">
    <property type="component" value="Unassembled WGS sequence"/>
</dbReference>
<dbReference type="EMBL" id="CAXAMN010021317">
    <property type="protein sequence ID" value="CAK9057905.1"/>
    <property type="molecule type" value="Genomic_DNA"/>
</dbReference>
<comment type="caution">
    <text evidence="1">The sequence shown here is derived from an EMBL/GenBank/DDBJ whole genome shotgun (WGS) entry which is preliminary data.</text>
</comment>
<evidence type="ECO:0000313" key="2">
    <source>
        <dbReference type="Proteomes" id="UP001642484"/>
    </source>
</evidence>
<sequence length="104" mass="11900">MWCRPFQTLVRWYLESVGLLEVSLLETVSNAISGFMSCSPIWPSRWRKRCLKLVDSIDAKRDPKRAADFKFALAECRKDVASLGFRDGGEMGEVSGALLSRWWL</sequence>
<organism evidence="1 2">
    <name type="scientific">Durusdinium trenchii</name>
    <dbReference type="NCBI Taxonomy" id="1381693"/>
    <lineage>
        <taxon>Eukaryota</taxon>
        <taxon>Sar</taxon>
        <taxon>Alveolata</taxon>
        <taxon>Dinophyceae</taxon>
        <taxon>Suessiales</taxon>
        <taxon>Symbiodiniaceae</taxon>
        <taxon>Durusdinium</taxon>
    </lineage>
</organism>
<protein>
    <submittedName>
        <fullName evidence="1">Uncharacterized protein</fullName>
    </submittedName>
</protein>
<evidence type="ECO:0000313" key="1">
    <source>
        <dbReference type="EMBL" id="CAK9057905.1"/>
    </source>
</evidence>
<name>A0ABP0N6P6_9DINO</name>
<accession>A0ABP0N6P6</accession>
<proteinExistence type="predicted"/>